<evidence type="ECO:0000256" key="3">
    <source>
        <dbReference type="ARBA" id="ARBA00023015"/>
    </source>
</evidence>
<gene>
    <name evidence="7" type="ORF">QM012_005488</name>
</gene>
<evidence type="ECO:0000256" key="5">
    <source>
        <dbReference type="ARBA" id="ARBA00023163"/>
    </source>
</evidence>
<keyword evidence="5" id="KW-0804">Transcription</keyword>
<keyword evidence="2" id="KW-0862">Zinc</keyword>
<organism evidence="7 8">
    <name type="scientific">Aureobasidium pullulans</name>
    <name type="common">Black yeast</name>
    <name type="synonym">Pullularia pullulans</name>
    <dbReference type="NCBI Taxonomy" id="5580"/>
    <lineage>
        <taxon>Eukaryota</taxon>
        <taxon>Fungi</taxon>
        <taxon>Dikarya</taxon>
        <taxon>Ascomycota</taxon>
        <taxon>Pezizomycotina</taxon>
        <taxon>Dothideomycetes</taxon>
        <taxon>Dothideomycetidae</taxon>
        <taxon>Dothideales</taxon>
        <taxon>Saccotheciaceae</taxon>
        <taxon>Aureobasidium</taxon>
    </lineage>
</organism>
<dbReference type="PANTHER" id="PTHR36206">
    <property type="entry name" value="ASPERCRYPTIN BIOSYNTHESIS CLUSTER-SPECIFIC TRANSCRIPTION REGULATOR ATNN-RELATED"/>
    <property type="match status" value="1"/>
</dbReference>
<comment type="caution">
    <text evidence="7">The sequence shown here is derived from an EMBL/GenBank/DDBJ whole genome shotgun (WGS) entry which is preliminary data.</text>
</comment>
<dbReference type="PANTHER" id="PTHR36206:SF4">
    <property type="entry name" value="HYPOTHETICAL CONSERVED PROTEIN (EUROFUNG)-RELATED"/>
    <property type="match status" value="1"/>
</dbReference>
<dbReference type="EMBL" id="JASGXD010000025">
    <property type="protein sequence ID" value="KAK5999363.1"/>
    <property type="molecule type" value="Genomic_DNA"/>
</dbReference>
<keyword evidence="3" id="KW-0805">Transcription regulation</keyword>
<evidence type="ECO:0000256" key="4">
    <source>
        <dbReference type="ARBA" id="ARBA00023125"/>
    </source>
</evidence>
<sequence length="369" mass="42339">MSTGLRIIHERLRPREEPQTSNDRNTVMIDARSKSTFSILVQTFLRLDSDYMLIGYDEPYLFPIWQNATRPTFSNPDEASLHLETITAKIFDVYELVAQHTLQDLSNRQPELMDSLDEDQQICFLRASLRSVELDRSLKDVEEECKESLHAWTKAFRMVPETQANMLSHISTQIFFFCVYNWIETWHDVDACLVDRFEPQFAYFTDLCERYLQLHAAKTPSYNVFGGSDGAGTGRFHTPPAFSLGSGVVTCLAAIVESCRTSLIRRRCIALLQKINLRGIFDTNYLATYLEAIVDHEERAAQLHNPDLDVSSGLKACDIPEEARLLEVMMSPARHRGRFDFYKTDRVNAVFVTNGQKLEFGRLSARVSR</sequence>
<keyword evidence="6" id="KW-0539">Nucleus</keyword>
<evidence type="ECO:0000313" key="8">
    <source>
        <dbReference type="Proteomes" id="UP001341245"/>
    </source>
</evidence>
<keyword evidence="4" id="KW-0238">DNA-binding</keyword>
<evidence type="ECO:0000256" key="1">
    <source>
        <dbReference type="ARBA" id="ARBA00022723"/>
    </source>
</evidence>
<reference evidence="7 8" key="1">
    <citation type="submission" date="2023-11" db="EMBL/GenBank/DDBJ databases">
        <title>Draft genome sequence and annotation of the polyextremotolerant black yeast-like fungus Aureobasidium pullulans NRRL 62042.</title>
        <authorList>
            <person name="Dielentheis-Frenken M.R.E."/>
            <person name="Wibberg D."/>
            <person name="Blank L.M."/>
            <person name="Tiso T."/>
        </authorList>
    </citation>
    <scope>NUCLEOTIDE SEQUENCE [LARGE SCALE GENOMIC DNA]</scope>
    <source>
        <strain evidence="7 8">NRRL 62042</strain>
    </source>
</reference>
<keyword evidence="1" id="KW-0479">Metal-binding</keyword>
<protein>
    <submittedName>
        <fullName evidence="7">Uncharacterized protein</fullName>
    </submittedName>
</protein>
<dbReference type="Proteomes" id="UP001341245">
    <property type="component" value="Unassembled WGS sequence"/>
</dbReference>
<accession>A0ABR0T4I5</accession>
<keyword evidence="8" id="KW-1185">Reference proteome</keyword>
<evidence type="ECO:0000256" key="2">
    <source>
        <dbReference type="ARBA" id="ARBA00022833"/>
    </source>
</evidence>
<evidence type="ECO:0000256" key="6">
    <source>
        <dbReference type="ARBA" id="ARBA00023242"/>
    </source>
</evidence>
<proteinExistence type="predicted"/>
<evidence type="ECO:0000313" key="7">
    <source>
        <dbReference type="EMBL" id="KAK5999363.1"/>
    </source>
</evidence>
<dbReference type="InterPro" id="IPR052360">
    <property type="entry name" value="Transcr_Regulatory_Proteins"/>
</dbReference>
<name>A0ABR0T4I5_AURPU</name>